<evidence type="ECO:0000256" key="3">
    <source>
        <dbReference type="ARBA" id="ARBA00022793"/>
    </source>
</evidence>
<keyword evidence="6 9" id="KW-0456">Lyase</keyword>
<dbReference type="HAMAP" id="MF_00446">
    <property type="entry name" value="PanD"/>
    <property type="match status" value="1"/>
</dbReference>
<dbReference type="PANTHER" id="PTHR21012:SF0">
    <property type="entry name" value="ASPARTATE 1-DECARBOXYLASE"/>
    <property type="match status" value="1"/>
</dbReference>
<dbReference type="Pfam" id="PF02261">
    <property type="entry name" value="Asp_decarbox"/>
    <property type="match status" value="1"/>
</dbReference>
<keyword evidence="3 9" id="KW-0210">Decarboxylase</keyword>
<gene>
    <name evidence="9 10" type="primary">panD</name>
    <name evidence="10" type="ORF">AACH06_03715</name>
</gene>
<comment type="PTM">
    <text evidence="9">Is synthesized initially as an inactive proenzyme, which is activated by self-cleavage at a specific serine bond to produce a beta-subunit with a hydroxyl group at its C-terminus and an alpha-subunit with a pyruvoyl group at its N-terminus.</text>
</comment>
<evidence type="ECO:0000256" key="7">
    <source>
        <dbReference type="ARBA" id="ARBA00023270"/>
    </source>
</evidence>
<reference evidence="10 11" key="1">
    <citation type="submission" date="2024-04" db="EMBL/GenBank/DDBJ databases">
        <title>Novel species of the genus Ideonella isolated from streams.</title>
        <authorList>
            <person name="Lu H."/>
        </authorList>
    </citation>
    <scope>NUCLEOTIDE SEQUENCE [LARGE SCALE GENOMIC DNA]</scope>
    <source>
        <strain evidence="10 11">DXS29W</strain>
    </source>
</reference>
<dbReference type="PANTHER" id="PTHR21012">
    <property type="entry name" value="ASPARTATE 1-DECARBOXYLASE"/>
    <property type="match status" value="1"/>
</dbReference>
<comment type="subcellular location">
    <subcellularLocation>
        <location evidence="9">Cytoplasm</location>
    </subcellularLocation>
</comment>
<dbReference type="CDD" id="cd06919">
    <property type="entry name" value="Asp_decarbox"/>
    <property type="match status" value="1"/>
</dbReference>
<comment type="subunit">
    <text evidence="9">Heterooctamer of four alpha and four beta subunits.</text>
</comment>
<keyword evidence="11" id="KW-1185">Reference proteome</keyword>
<name>A0ABU9BIZ1_9BURK</name>
<dbReference type="Gene3D" id="2.40.40.20">
    <property type="match status" value="1"/>
</dbReference>
<comment type="catalytic activity">
    <reaction evidence="9">
        <text>L-aspartate + H(+) = beta-alanine + CO2</text>
        <dbReference type="Rhea" id="RHEA:19497"/>
        <dbReference type="ChEBI" id="CHEBI:15378"/>
        <dbReference type="ChEBI" id="CHEBI:16526"/>
        <dbReference type="ChEBI" id="CHEBI:29991"/>
        <dbReference type="ChEBI" id="CHEBI:57966"/>
        <dbReference type="EC" id="4.1.1.11"/>
    </reaction>
</comment>
<sequence length="131" mass="14249">MFRNFLHAKIHRATVTHCELHYEGSCGIDQDLLDASGIRPNEQVHIWNVTNGERFITYAISSPRGSGVISLNGSAARRASVGDLVIIAAFASVHEDKIDQHVPKLVFVDEANRLKELRHEPAGPQAGVAGG</sequence>
<keyword evidence="5 9" id="KW-0865">Zymogen</keyword>
<feature type="chain" id="PRO_5044898344" description="Aspartate 1-decarboxylase beta chain" evidence="9">
    <location>
        <begin position="1"/>
        <end position="24"/>
    </location>
</feature>
<evidence type="ECO:0000313" key="10">
    <source>
        <dbReference type="EMBL" id="MEK8029919.1"/>
    </source>
</evidence>
<evidence type="ECO:0000256" key="5">
    <source>
        <dbReference type="ARBA" id="ARBA00023145"/>
    </source>
</evidence>
<feature type="binding site" evidence="9">
    <location>
        <position position="57"/>
    </location>
    <ligand>
        <name>substrate</name>
    </ligand>
</feature>
<dbReference type="GO" id="GO:0004068">
    <property type="term" value="F:aspartate 1-decarboxylase activity"/>
    <property type="evidence" value="ECO:0007669"/>
    <property type="project" value="UniProtKB-EC"/>
</dbReference>
<dbReference type="InterPro" id="IPR009010">
    <property type="entry name" value="Asp_de-COase-like_dom_sf"/>
</dbReference>
<keyword evidence="1 9" id="KW-0963">Cytoplasm</keyword>
<evidence type="ECO:0000256" key="4">
    <source>
        <dbReference type="ARBA" id="ARBA00022813"/>
    </source>
</evidence>
<evidence type="ECO:0000256" key="2">
    <source>
        <dbReference type="ARBA" id="ARBA00022655"/>
    </source>
</evidence>
<keyword evidence="4 9" id="KW-0068">Autocatalytic cleavage</keyword>
<feature type="chain" id="PRO_5044898343" description="Aspartate 1-decarboxylase alpha chain" evidence="9">
    <location>
        <begin position="25"/>
        <end position="131"/>
    </location>
</feature>
<evidence type="ECO:0000256" key="6">
    <source>
        <dbReference type="ARBA" id="ARBA00023239"/>
    </source>
</evidence>
<accession>A0ABU9BIZ1</accession>
<dbReference type="SUPFAM" id="SSF50692">
    <property type="entry name" value="ADC-like"/>
    <property type="match status" value="1"/>
</dbReference>
<dbReference type="EMBL" id="JBBUTG010000002">
    <property type="protein sequence ID" value="MEK8029919.1"/>
    <property type="molecule type" value="Genomic_DNA"/>
</dbReference>
<feature type="binding site" evidence="9">
    <location>
        <begin position="73"/>
        <end position="75"/>
    </location>
    <ligand>
        <name>substrate</name>
    </ligand>
</feature>
<dbReference type="Proteomes" id="UP001371218">
    <property type="component" value="Unassembled WGS sequence"/>
</dbReference>
<dbReference type="EC" id="4.1.1.11" evidence="9"/>
<keyword evidence="7 9" id="KW-0704">Schiff base</keyword>
<dbReference type="InterPro" id="IPR003190">
    <property type="entry name" value="Asp_decarbox"/>
</dbReference>
<dbReference type="NCBIfam" id="TIGR00223">
    <property type="entry name" value="panD"/>
    <property type="match status" value="1"/>
</dbReference>
<dbReference type="RefSeq" id="WP_341424278.1">
    <property type="nucleotide sequence ID" value="NZ_JBBUTG010000002.1"/>
</dbReference>
<comment type="cofactor">
    <cofactor evidence="9">
        <name>pyruvate</name>
        <dbReference type="ChEBI" id="CHEBI:15361"/>
    </cofactor>
    <text evidence="9">Binds 1 pyruvoyl group covalently per subunit.</text>
</comment>
<proteinExistence type="inferred from homology"/>
<comment type="function">
    <text evidence="9">Catalyzes the pyruvoyl-dependent decarboxylation of aspartate to produce beta-alanine.</text>
</comment>
<comment type="similarity">
    <text evidence="9">Belongs to the PanD family.</text>
</comment>
<feature type="modified residue" description="Pyruvic acid (Ser)" evidence="9">
    <location>
        <position position="25"/>
    </location>
</feature>
<keyword evidence="8 9" id="KW-0670">Pyruvate</keyword>
<organism evidence="10 11">
    <name type="scientific">Ideonella lacteola</name>
    <dbReference type="NCBI Taxonomy" id="2984193"/>
    <lineage>
        <taxon>Bacteria</taxon>
        <taxon>Pseudomonadati</taxon>
        <taxon>Pseudomonadota</taxon>
        <taxon>Betaproteobacteria</taxon>
        <taxon>Burkholderiales</taxon>
        <taxon>Sphaerotilaceae</taxon>
        <taxon>Ideonella</taxon>
    </lineage>
</organism>
<evidence type="ECO:0000256" key="9">
    <source>
        <dbReference type="HAMAP-Rule" id="MF_00446"/>
    </source>
</evidence>
<evidence type="ECO:0000256" key="1">
    <source>
        <dbReference type="ARBA" id="ARBA00022490"/>
    </source>
</evidence>
<keyword evidence="2 9" id="KW-0566">Pantothenate biosynthesis</keyword>
<evidence type="ECO:0000256" key="8">
    <source>
        <dbReference type="ARBA" id="ARBA00023317"/>
    </source>
</evidence>
<feature type="active site" description="Proton donor" evidence="9">
    <location>
        <position position="58"/>
    </location>
</feature>
<comment type="caution">
    <text evidence="10">The sequence shown here is derived from an EMBL/GenBank/DDBJ whole genome shotgun (WGS) entry which is preliminary data.</text>
</comment>
<protein>
    <recommendedName>
        <fullName evidence="9">Aspartate 1-decarboxylase</fullName>
        <ecNumber evidence="9">4.1.1.11</ecNumber>
    </recommendedName>
    <alternativeName>
        <fullName evidence="9">Aspartate alpha-decarboxylase</fullName>
    </alternativeName>
    <component>
        <recommendedName>
            <fullName evidence="9">Aspartate 1-decarboxylase beta chain</fullName>
        </recommendedName>
    </component>
    <component>
        <recommendedName>
            <fullName evidence="9">Aspartate 1-decarboxylase alpha chain</fullName>
        </recommendedName>
    </component>
</protein>
<dbReference type="PIRSF" id="PIRSF006246">
    <property type="entry name" value="Asp_decarbox"/>
    <property type="match status" value="1"/>
</dbReference>
<feature type="active site" description="Schiff-base intermediate with substrate; via pyruvic acid" evidence="9">
    <location>
        <position position="25"/>
    </location>
</feature>
<comment type="pathway">
    <text evidence="9">Cofactor biosynthesis; (R)-pantothenate biosynthesis; beta-alanine from L-aspartate: step 1/1.</text>
</comment>
<evidence type="ECO:0000313" key="11">
    <source>
        <dbReference type="Proteomes" id="UP001371218"/>
    </source>
</evidence>